<dbReference type="RefSeq" id="WP_248411826.1">
    <property type="nucleotide sequence ID" value="NZ_JALPQF010000002.1"/>
</dbReference>
<dbReference type="Gene3D" id="1.10.287.110">
    <property type="entry name" value="DnaJ domain"/>
    <property type="match status" value="1"/>
</dbReference>
<feature type="domain" description="J" evidence="2">
    <location>
        <begin position="5"/>
        <end position="69"/>
    </location>
</feature>
<accession>A0ABT0H551</accession>
<comment type="caution">
    <text evidence="3">The sequence shown here is derived from an EMBL/GenBank/DDBJ whole genome shotgun (WGS) entry which is preliminary data.</text>
</comment>
<dbReference type="InterPro" id="IPR051938">
    <property type="entry name" value="Apopto_cytoskel_mod"/>
</dbReference>
<proteinExistence type="predicted"/>
<dbReference type="SMART" id="SM00271">
    <property type="entry name" value="DnaJ"/>
    <property type="match status" value="1"/>
</dbReference>
<dbReference type="PANTHER" id="PTHR44145">
    <property type="entry name" value="DNAJ HOMOLOG SUBFAMILY A MEMBER 3, MITOCHONDRIAL"/>
    <property type="match status" value="1"/>
</dbReference>
<dbReference type="InterPro" id="IPR036869">
    <property type="entry name" value="J_dom_sf"/>
</dbReference>
<keyword evidence="1" id="KW-0143">Chaperone</keyword>
<dbReference type="Proteomes" id="UP001203687">
    <property type="component" value="Unassembled WGS sequence"/>
</dbReference>
<reference evidence="3" key="1">
    <citation type="submission" date="2022-04" db="EMBL/GenBank/DDBJ databases">
        <authorList>
            <person name="Ren T."/>
        </authorList>
    </citation>
    <scope>NUCLEOTIDE SEQUENCE</scope>
    <source>
        <strain evidence="3">F63249</strain>
    </source>
</reference>
<dbReference type="PROSITE" id="PS50076">
    <property type="entry name" value="DNAJ_2"/>
    <property type="match status" value="1"/>
</dbReference>
<evidence type="ECO:0000256" key="1">
    <source>
        <dbReference type="ARBA" id="ARBA00023186"/>
    </source>
</evidence>
<dbReference type="PANTHER" id="PTHR44145:SF3">
    <property type="entry name" value="DNAJ HOMOLOG SUBFAMILY A MEMBER 3, MITOCHONDRIAL"/>
    <property type="match status" value="1"/>
</dbReference>
<dbReference type="PRINTS" id="PR00625">
    <property type="entry name" value="JDOMAIN"/>
</dbReference>
<dbReference type="Pfam" id="PF00226">
    <property type="entry name" value="DnaJ"/>
    <property type="match status" value="1"/>
</dbReference>
<dbReference type="InterPro" id="IPR001623">
    <property type="entry name" value="DnaJ_domain"/>
</dbReference>
<dbReference type="InterPro" id="IPR018253">
    <property type="entry name" value="DnaJ_domain_CS"/>
</dbReference>
<evidence type="ECO:0000259" key="2">
    <source>
        <dbReference type="PROSITE" id="PS50076"/>
    </source>
</evidence>
<evidence type="ECO:0000313" key="4">
    <source>
        <dbReference type="Proteomes" id="UP001203687"/>
    </source>
</evidence>
<dbReference type="SUPFAM" id="SSF46565">
    <property type="entry name" value="Chaperone J-domain"/>
    <property type="match status" value="1"/>
</dbReference>
<dbReference type="PROSITE" id="PS00636">
    <property type="entry name" value="DNAJ_1"/>
    <property type="match status" value="1"/>
</dbReference>
<organism evidence="3 4">
    <name type="scientific">Psychroserpens algicola</name>
    <dbReference type="NCBI Taxonomy" id="1719034"/>
    <lineage>
        <taxon>Bacteria</taxon>
        <taxon>Pseudomonadati</taxon>
        <taxon>Bacteroidota</taxon>
        <taxon>Flavobacteriia</taxon>
        <taxon>Flavobacteriales</taxon>
        <taxon>Flavobacteriaceae</taxon>
        <taxon>Psychroserpens</taxon>
    </lineage>
</organism>
<dbReference type="CDD" id="cd06257">
    <property type="entry name" value="DnaJ"/>
    <property type="match status" value="1"/>
</dbReference>
<keyword evidence="4" id="KW-1185">Reference proteome</keyword>
<name>A0ABT0H551_9FLAO</name>
<evidence type="ECO:0000313" key="3">
    <source>
        <dbReference type="EMBL" id="MCK8479519.1"/>
    </source>
</evidence>
<dbReference type="EMBL" id="JALPQF010000002">
    <property type="protein sequence ID" value="MCK8479519.1"/>
    <property type="molecule type" value="Genomic_DNA"/>
</dbReference>
<gene>
    <name evidence="3" type="ORF">MUY34_02740</name>
</gene>
<sequence>MELPNYYRLLNIDNTADVNDIKKAFRTEIALYHPDNNSSEDAKVRFNQLVEAFDILSNPKKRHIYDDMLLKSKNSTLVVVEPQAETQYKEWKEESKKNSEHYWSSSLTELLALDLFLDAGLSTLFSGDLIDGIEDAFGDIGDLFDIF</sequence>
<protein>
    <submittedName>
        <fullName evidence="3">J domain-containing protein</fullName>
    </submittedName>
</protein>